<comment type="caution">
    <text evidence="2">The sequence shown here is derived from an EMBL/GenBank/DDBJ whole genome shotgun (WGS) entry which is preliminary data.</text>
</comment>
<feature type="compositionally biased region" description="Basic residues" evidence="1">
    <location>
        <begin position="174"/>
        <end position="186"/>
    </location>
</feature>
<gene>
    <name evidence="2" type="ORF">AC579_5314</name>
</gene>
<evidence type="ECO:0000313" key="2">
    <source>
        <dbReference type="EMBL" id="KXT07887.1"/>
    </source>
</evidence>
<dbReference type="Proteomes" id="UP000073492">
    <property type="component" value="Unassembled WGS sequence"/>
</dbReference>
<sequence length="205" mass="23418">MKKIMAPLEECLDYHIKFMDYRRGKIGPDLKSSKMLRNPLADRLRYQLMALHNNPYALFGLATEHITALMTKFVKFLSLKQEYLLIHSLPCAFLIRPLLWIGGFREYPDPQGNPIPIGTKLDKEDVDKHGAADFPFDHIDNRDAMYNGGLDSEDPNSDPEFGDDELFDEVRKTKEARKKSQAKAKIAKAATAAAKPLNRNARRQE</sequence>
<feature type="compositionally biased region" description="Acidic residues" evidence="1">
    <location>
        <begin position="151"/>
        <end position="167"/>
    </location>
</feature>
<protein>
    <submittedName>
        <fullName evidence="2">Uncharacterized protein</fullName>
    </submittedName>
</protein>
<evidence type="ECO:0000313" key="3">
    <source>
        <dbReference type="Proteomes" id="UP000073492"/>
    </source>
</evidence>
<organism evidence="2 3">
    <name type="scientific">Pseudocercospora musae</name>
    <dbReference type="NCBI Taxonomy" id="113226"/>
    <lineage>
        <taxon>Eukaryota</taxon>
        <taxon>Fungi</taxon>
        <taxon>Dikarya</taxon>
        <taxon>Ascomycota</taxon>
        <taxon>Pezizomycotina</taxon>
        <taxon>Dothideomycetes</taxon>
        <taxon>Dothideomycetidae</taxon>
        <taxon>Mycosphaerellales</taxon>
        <taxon>Mycosphaerellaceae</taxon>
        <taxon>Pseudocercospora</taxon>
    </lineage>
</organism>
<keyword evidence="3" id="KW-1185">Reference proteome</keyword>
<proteinExistence type="predicted"/>
<reference evidence="2 3" key="1">
    <citation type="submission" date="2015-07" db="EMBL/GenBank/DDBJ databases">
        <title>Comparative genomics of the Sigatoka disease complex on banana suggests a link between parallel evolutionary changes in Pseudocercospora fijiensis and Pseudocercospora eumusae and increased virulence on the banana host.</title>
        <authorList>
            <person name="Chang T.-C."/>
            <person name="Salvucci A."/>
            <person name="Crous P.W."/>
            <person name="Stergiopoulos I."/>
        </authorList>
    </citation>
    <scope>NUCLEOTIDE SEQUENCE [LARGE SCALE GENOMIC DNA]</scope>
    <source>
        <strain evidence="2 3">CBS 116634</strain>
    </source>
</reference>
<feature type="region of interest" description="Disordered" evidence="1">
    <location>
        <begin position="145"/>
        <end position="205"/>
    </location>
</feature>
<dbReference type="EMBL" id="LFZO01000517">
    <property type="protein sequence ID" value="KXT07887.1"/>
    <property type="molecule type" value="Genomic_DNA"/>
</dbReference>
<name>A0A139HZN0_9PEZI</name>
<evidence type="ECO:0000256" key="1">
    <source>
        <dbReference type="SAM" id="MobiDB-lite"/>
    </source>
</evidence>
<accession>A0A139HZN0</accession>
<dbReference type="AlphaFoldDB" id="A0A139HZN0"/>